<feature type="region of interest" description="Disordered" evidence="1">
    <location>
        <begin position="92"/>
        <end position="129"/>
    </location>
</feature>
<dbReference type="EMBL" id="WHVB01000001">
    <property type="protein sequence ID" value="KAF8486909.1"/>
    <property type="molecule type" value="Genomic_DNA"/>
</dbReference>
<keyword evidence="4" id="KW-1185">Reference proteome</keyword>
<sequence>MRYLIPLNSRILLPATVPAFQGGRIRATHARTLATVGSHPTTEQMGTPPRPKTKLGVDKETLYIAGGLAAIGAVWYYYATVEHARIEKKRERLDPRFADASAANTDGRPVEDATRTAKGRAQEALKNVH</sequence>
<reference evidence="3" key="1">
    <citation type="submission" date="2019-10" db="EMBL/GenBank/DDBJ databases">
        <authorList>
            <consortium name="DOE Joint Genome Institute"/>
            <person name="Kuo A."/>
            <person name="Miyauchi S."/>
            <person name="Kiss E."/>
            <person name="Drula E."/>
            <person name="Kohler A."/>
            <person name="Sanchez-Garcia M."/>
            <person name="Andreopoulos B."/>
            <person name="Barry K.W."/>
            <person name="Bonito G."/>
            <person name="Buee M."/>
            <person name="Carver A."/>
            <person name="Chen C."/>
            <person name="Cichocki N."/>
            <person name="Clum A."/>
            <person name="Culley D."/>
            <person name="Crous P.W."/>
            <person name="Fauchery L."/>
            <person name="Girlanda M."/>
            <person name="Hayes R."/>
            <person name="Keri Z."/>
            <person name="LaButti K."/>
            <person name="Lipzen A."/>
            <person name="Lombard V."/>
            <person name="Magnuson J."/>
            <person name="Maillard F."/>
            <person name="Morin E."/>
            <person name="Murat C."/>
            <person name="Nolan M."/>
            <person name="Ohm R."/>
            <person name="Pangilinan J."/>
            <person name="Pereira M."/>
            <person name="Perotto S."/>
            <person name="Peter M."/>
            <person name="Riley R."/>
            <person name="Sitrit Y."/>
            <person name="Stielow B."/>
            <person name="Szollosi G."/>
            <person name="Zifcakova L."/>
            <person name="Stursova M."/>
            <person name="Spatafora J.W."/>
            <person name="Tedersoo L."/>
            <person name="Vaario L.-M."/>
            <person name="Yamada A."/>
            <person name="Yan M."/>
            <person name="Wang P."/>
            <person name="Xu J."/>
            <person name="Bruns T."/>
            <person name="Baldrian P."/>
            <person name="Vilgalys R."/>
            <person name="Henrissat B."/>
            <person name="Grigoriev I.V."/>
            <person name="Hibbett D."/>
            <person name="Nagy L.G."/>
            <person name="Martin F.M."/>
        </authorList>
    </citation>
    <scope>NUCLEOTIDE SEQUENCE</scope>
    <source>
        <strain evidence="3">Prilba</strain>
    </source>
</reference>
<gene>
    <name evidence="3" type="ORF">DFH94DRAFT_677982</name>
</gene>
<organism evidence="3 4">
    <name type="scientific">Russula ochroleuca</name>
    <dbReference type="NCBI Taxonomy" id="152965"/>
    <lineage>
        <taxon>Eukaryota</taxon>
        <taxon>Fungi</taxon>
        <taxon>Dikarya</taxon>
        <taxon>Basidiomycota</taxon>
        <taxon>Agaricomycotina</taxon>
        <taxon>Agaricomycetes</taxon>
        <taxon>Russulales</taxon>
        <taxon>Russulaceae</taxon>
        <taxon>Russula</taxon>
    </lineage>
</organism>
<proteinExistence type="predicted"/>
<feature type="transmembrane region" description="Helical" evidence="2">
    <location>
        <begin position="61"/>
        <end position="79"/>
    </location>
</feature>
<comment type="caution">
    <text evidence="3">The sequence shown here is derived from an EMBL/GenBank/DDBJ whole genome shotgun (WGS) entry which is preliminary data.</text>
</comment>
<keyword evidence="2" id="KW-0812">Transmembrane</keyword>
<keyword evidence="2" id="KW-0472">Membrane</keyword>
<evidence type="ECO:0000313" key="4">
    <source>
        <dbReference type="Proteomes" id="UP000759537"/>
    </source>
</evidence>
<accession>A0A9P5N5P1</accession>
<keyword evidence="2" id="KW-1133">Transmembrane helix</keyword>
<evidence type="ECO:0000313" key="3">
    <source>
        <dbReference type="EMBL" id="KAF8486909.1"/>
    </source>
</evidence>
<evidence type="ECO:0000256" key="1">
    <source>
        <dbReference type="SAM" id="MobiDB-lite"/>
    </source>
</evidence>
<feature type="compositionally biased region" description="Basic and acidic residues" evidence="1">
    <location>
        <begin position="108"/>
        <end position="123"/>
    </location>
</feature>
<reference evidence="3" key="2">
    <citation type="journal article" date="2020" name="Nat. Commun.">
        <title>Large-scale genome sequencing of mycorrhizal fungi provides insights into the early evolution of symbiotic traits.</title>
        <authorList>
            <person name="Miyauchi S."/>
            <person name="Kiss E."/>
            <person name="Kuo A."/>
            <person name="Drula E."/>
            <person name="Kohler A."/>
            <person name="Sanchez-Garcia M."/>
            <person name="Morin E."/>
            <person name="Andreopoulos B."/>
            <person name="Barry K.W."/>
            <person name="Bonito G."/>
            <person name="Buee M."/>
            <person name="Carver A."/>
            <person name="Chen C."/>
            <person name="Cichocki N."/>
            <person name="Clum A."/>
            <person name="Culley D."/>
            <person name="Crous P.W."/>
            <person name="Fauchery L."/>
            <person name="Girlanda M."/>
            <person name="Hayes R.D."/>
            <person name="Keri Z."/>
            <person name="LaButti K."/>
            <person name="Lipzen A."/>
            <person name="Lombard V."/>
            <person name="Magnuson J."/>
            <person name="Maillard F."/>
            <person name="Murat C."/>
            <person name="Nolan M."/>
            <person name="Ohm R.A."/>
            <person name="Pangilinan J."/>
            <person name="Pereira M.F."/>
            <person name="Perotto S."/>
            <person name="Peter M."/>
            <person name="Pfister S."/>
            <person name="Riley R."/>
            <person name="Sitrit Y."/>
            <person name="Stielow J.B."/>
            <person name="Szollosi G."/>
            <person name="Zifcakova L."/>
            <person name="Stursova M."/>
            <person name="Spatafora J.W."/>
            <person name="Tedersoo L."/>
            <person name="Vaario L.M."/>
            <person name="Yamada A."/>
            <person name="Yan M."/>
            <person name="Wang P."/>
            <person name="Xu J."/>
            <person name="Bruns T."/>
            <person name="Baldrian P."/>
            <person name="Vilgalys R."/>
            <person name="Dunand C."/>
            <person name="Henrissat B."/>
            <person name="Grigoriev I.V."/>
            <person name="Hibbett D."/>
            <person name="Nagy L.G."/>
            <person name="Martin F.M."/>
        </authorList>
    </citation>
    <scope>NUCLEOTIDE SEQUENCE</scope>
    <source>
        <strain evidence="3">Prilba</strain>
    </source>
</reference>
<evidence type="ECO:0000256" key="2">
    <source>
        <dbReference type="SAM" id="Phobius"/>
    </source>
</evidence>
<protein>
    <submittedName>
        <fullName evidence="3">Uncharacterized protein</fullName>
    </submittedName>
</protein>
<dbReference type="Proteomes" id="UP000759537">
    <property type="component" value="Unassembled WGS sequence"/>
</dbReference>
<dbReference type="OrthoDB" id="3251398at2759"/>
<dbReference type="AlphaFoldDB" id="A0A9P5N5P1"/>
<name>A0A9P5N5P1_9AGAM</name>